<dbReference type="RefSeq" id="XP_024337015.1">
    <property type="nucleotide sequence ID" value="XM_024488123.1"/>
</dbReference>
<reference evidence="2 3" key="1">
    <citation type="submission" date="2017-04" db="EMBL/GenBank/DDBJ databases">
        <title>Genome Sequence of the Model Brown-Rot Fungus Postia placenta SB12.</title>
        <authorList>
            <consortium name="DOE Joint Genome Institute"/>
            <person name="Gaskell J."/>
            <person name="Kersten P."/>
            <person name="Larrondo L.F."/>
            <person name="Canessa P."/>
            <person name="Martinez D."/>
            <person name="Hibbett D."/>
            <person name="Schmoll M."/>
            <person name="Kubicek C.P."/>
            <person name="Martinez A.T."/>
            <person name="Yadav J."/>
            <person name="Master E."/>
            <person name="Magnuson J.K."/>
            <person name="James T."/>
            <person name="Yaver D."/>
            <person name="Berka R."/>
            <person name="Labutti K."/>
            <person name="Lipzen A."/>
            <person name="Aerts A."/>
            <person name="Barry K."/>
            <person name="Henrissat B."/>
            <person name="Blanchette R."/>
            <person name="Grigoriev I."/>
            <person name="Cullen D."/>
        </authorList>
    </citation>
    <scope>NUCLEOTIDE SEQUENCE [LARGE SCALE GENOMIC DNA]</scope>
    <source>
        <strain evidence="2 3">MAD-698-R-SB12</strain>
    </source>
</reference>
<proteinExistence type="predicted"/>
<gene>
    <name evidence="2" type="ORF">POSPLADRAFT_1171240</name>
</gene>
<protein>
    <submittedName>
        <fullName evidence="2">Uncharacterized protein</fullName>
    </submittedName>
</protein>
<organism evidence="2 3">
    <name type="scientific">Postia placenta MAD-698-R-SB12</name>
    <dbReference type="NCBI Taxonomy" id="670580"/>
    <lineage>
        <taxon>Eukaryota</taxon>
        <taxon>Fungi</taxon>
        <taxon>Dikarya</taxon>
        <taxon>Basidiomycota</taxon>
        <taxon>Agaricomycotina</taxon>
        <taxon>Agaricomycetes</taxon>
        <taxon>Polyporales</taxon>
        <taxon>Adustoporiaceae</taxon>
        <taxon>Rhodonia</taxon>
    </lineage>
</organism>
<evidence type="ECO:0000313" key="3">
    <source>
        <dbReference type="Proteomes" id="UP000194127"/>
    </source>
</evidence>
<evidence type="ECO:0000256" key="1">
    <source>
        <dbReference type="SAM" id="MobiDB-lite"/>
    </source>
</evidence>
<dbReference type="OrthoDB" id="3358904at2759"/>
<keyword evidence="3" id="KW-1185">Reference proteome</keyword>
<dbReference type="EMBL" id="KZ110600">
    <property type="protein sequence ID" value="OSX60221.1"/>
    <property type="molecule type" value="Genomic_DNA"/>
</dbReference>
<sequence length="153" mass="16454">MADPHLQLPPTGSGSGASSRSPPTDYGAFVLQMLPRMSQPSGSVNQSVLRQCLGLSSSYLVTDTTMDPDRGLASWHTGFNRLIDVVVALHTRGELELATINDASRACSECWTVAGSWRDMEGGRDSVKGVAARLKTLLDQNGKTYRGGRIYVP</sequence>
<dbReference type="GeneID" id="36333072"/>
<accession>A0A1X6MV04</accession>
<dbReference type="Proteomes" id="UP000194127">
    <property type="component" value="Unassembled WGS sequence"/>
</dbReference>
<dbReference type="AlphaFoldDB" id="A0A1X6MV04"/>
<feature type="compositionally biased region" description="Low complexity" evidence="1">
    <location>
        <begin position="9"/>
        <end position="23"/>
    </location>
</feature>
<feature type="region of interest" description="Disordered" evidence="1">
    <location>
        <begin position="1"/>
        <end position="23"/>
    </location>
</feature>
<name>A0A1X6MV04_9APHY</name>
<evidence type="ECO:0000313" key="2">
    <source>
        <dbReference type="EMBL" id="OSX60221.1"/>
    </source>
</evidence>
<dbReference type="STRING" id="670580.A0A1X6MV04"/>